<feature type="transmembrane region" description="Helical" evidence="5">
    <location>
        <begin position="285"/>
        <end position="306"/>
    </location>
</feature>
<keyword evidence="7" id="KW-1185">Reference proteome</keyword>
<comment type="caution">
    <text evidence="6">The sequence shown here is derived from an EMBL/GenBank/DDBJ whole genome shotgun (WGS) entry which is preliminary data.</text>
</comment>
<evidence type="ECO:0000256" key="3">
    <source>
        <dbReference type="ARBA" id="ARBA00022989"/>
    </source>
</evidence>
<dbReference type="GO" id="GO:0005794">
    <property type="term" value="C:Golgi apparatus"/>
    <property type="evidence" value="ECO:0007669"/>
    <property type="project" value="TreeGrafter"/>
</dbReference>
<dbReference type="GO" id="GO:0016020">
    <property type="term" value="C:membrane"/>
    <property type="evidence" value="ECO:0007669"/>
    <property type="project" value="UniProtKB-SubCell"/>
</dbReference>
<dbReference type="Proteomes" id="UP001356427">
    <property type="component" value="Unassembled WGS sequence"/>
</dbReference>
<dbReference type="InterPro" id="IPR006214">
    <property type="entry name" value="Bax_inhibitor_1-related"/>
</dbReference>
<feature type="transmembrane region" description="Helical" evidence="5">
    <location>
        <begin position="139"/>
        <end position="159"/>
    </location>
</feature>
<evidence type="ECO:0000256" key="5">
    <source>
        <dbReference type="RuleBase" id="RU004379"/>
    </source>
</evidence>
<dbReference type="Pfam" id="PF01027">
    <property type="entry name" value="Bax1-I"/>
    <property type="match status" value="1"/>
</dbReference>
<feature type="transmembrane region" description="Helical" evidence="5">
    <location>
        <begin position="259"/>
        <end position="279"/>
    </location>
</feature>
<dbReference type="CDD" id="cd10428">
    <property type="entry name" value="LFG_like"/>
    <property type="match status" value="1"/>
</dbReference>
<feature type="transmembrane region" description="Helical" evidence="5">
    <location>
        <begin position="171"/>
        <end position="190"/>
    </location>
</feature>
<keyword evidence="3 5" id="KW-1133">Transmembrane helix</keyword>
<sequence length="345" mass="37637">MGHMSCSVTHLTQETAIQNHVSTTLSARMTDAQNYPMPTESQDALNSNLPPPYLHGEAQVDPTPPYMPPPYSAAPAMYPPSPYPPVLYQPQAGVDMGTLPPGECNPVGEPGSSPPEADAALLVSSFDDKTIRKGFIRKVFSVVTLQLLVTFSIVCVFTFSSVVRVAVQSNIWIYLSSYILFAVVAICLSYCNSFSRSHPWNLVGLSVVTLTLSYLVGTVASFHDTTAVVIAMGATVAISFTIIIFSAQTRVDFTLCNGIMLVLAVDLLMFSFFCCFFYSNVLQIVYGSLGALLFSLFLAIDCQLVMGRQKYALDPEEYVFAALILYLDIINIFLYLLIIMGGSSK</sequence>
<feature type="transmembrane region" description="Helical" evidence="5">
    <location>
        <begin position="202"/>
        <end position="222"/>
    </location>
</feature>
<proteinExistence type="inferred from homology"/>
<organism evidence="6 7">
    <name type="scientific">Coregonus suidteri</name>
    <dbReference type="NCBI Taxonomy" id="861788"/>
    <lineage>
        <taxon>Eukaryota</taxon>
        <taxon>Metazoa</taxon>
        <taxon>Chordata</taxon>
        <taxon>Craniata</taxon>
        <taxon>Vertebrata</taxon>
        <taxon>Euteleostomi</taxon>
        <taxon>Actinopterygii</taxon>
        <taxon>Neopterygii</taxon>
        <taxon>Teleostei</taxon>
        <taxon>Protacanthopterygii</taxon>
        <taxon>Salmoniformes</taxon>
        <taxon>Salmonidae</taxon>
        <taxon>Coregoninae</taxon>
        <taxon>Coregonus</taxon>
    </lineage>
</organism>
<keyword evidence="4 5" id="KW-0472">Membrane</keyword>
<comment type="subcellular location">
    <subcellularLocation>
        <location evidence="1">Membrane</location>
        <topology evidence="1">Multi-pass membrane protein</topology>
    </subcellularLocation>
</comment>
<dbReference type="GO" id="GO:2001234">
    <property type="term" value="P:negative regulation of apoptotic signaling pathway"/>
    <property type="evidence" value="ECO:0007669"/>
    <property type="project" value="TreeGrafter"/>
</dbReference>
<comment type="similarity">
    <text evidence="5">Belongs to the BI1 family.</text>
</comment>
<evidence type="ECO:0000256" key="1">
    <source>
        <dbReference type="ARBA" id="ARBA00004141"/>
    </source>
</evidence>
<evidence type="ECO:0000256" key="4">
    <source>
        <dbReference type="ARBA" id="ARBA00023136"/>
    </source>
</evidence>
<dbReference type="AlphaFoldDB" id="A0AAN8QNN2"/>
<dbReference type="EMBL" id="JAGTTL010000016">
    <property type="protein sequence ID" value="KAK6310939.1"/>
    <property type="molecule type" value="Genomic_DNA"/>
</dbReference>
<protein>
    <submittedName>
        <fullName evidence="6">Uncharacterized protein</fullName>
    </submittedName>
</protein>
<evidence type="ECO:0000313" key="7">
    <source>
        <dbReference type="Proteomes" id="UP001356427"/>
    </source>
</evidence>
<dbReference type="PANTHER" id="PTHR23291:SF94">
    <property type="entry name" value="PROTEIN LIFEGUARD 1 ISOFORM X2"/>
    <property type="match status" value="1"/>
</dbReference>
<feature type="transmembrane region" description="Helical" evidence="5">
    <location>
        <begin position="318"/>
        <end position="340"/>
    </location>
</feature>
<gene>
    <name evidence="6" type="ORF">J4Q44_G00189940</name>
</gene>
<dbReference type="PANTHER" id="PTHR23291">
    <property type="entry name" value="BAX INHIBITOR-RELATED"/>
    <property type="match status" value="1"/>
</dbReference>
<evidence type="ECO:0000256" key="2">
    <source>
        <dbReference type="ARBA" id="ARBA00022692"/>
    </source>
</evidence>
<name>A0AAN8QNN2_9TELE</name>
<evidence type="ECO:0000313" key="6">
    <source>
        <dbReference type="EMBL" id="KAK6310939.1"/>
    </source>
</evidence>
<accession>A0AAN8QNN2</accession>
<reference evidence="6 7" key="1">
    <citation type="submission" date="2021-04" db="EMBL/GenBank/DDBJ databases">
        <authorList>
            <person name="De Guttry C."/>
            <person name="Zahm M."/>
            <person name="Klopp C."/>
            <person name="Cabau C."/>
            <person name="Louis A."/>
            <person name="Berthelot C."/>
            <person name="Parey E."/>
            <person name="Roest Crollius H."/>
            <person name="Montfort J."/>
            <person name="Robinson-Rechavi M."/>
            <person name="Bucao C."/>
            <person name="Bouchez O."/>
            <person name="Gislard M."/>
            <person name="Lluch J."/>
            <person name="Milhes M."/>
            <person name="Lampietro C."/>
            <person name="Lopez Roques C."/>
            <person name="Donnadieu C."/>
            <person name="Braasch I."/>
            <person name="Desvignes T."/>
            <person name="Postlethwait J."/>
            <person name="Bobe J."/>
            <person name="Wedekind C."/>
            <person name="Guiguen Y."/>
        </authorList>
    </citation>
    <scope>NUCLEOTIDE SEQUENCE [LARGE SCALE GENOMIC DNA]</scope>
    <source>
        <strain evidence="6">Cs_M1</strain>
        <tissue evidence="6">Blood</tissue>
    </source>
</reference>
<feature type="transmembrane region" description="Helical" evidence="5">
    <location>
        <begin position="228"/>
        <end position="247"/>
    </location>
</feature>
<keyword evidence="2 5" id="KW-0812">Transmembrane</keyword>
<dbReference type="GO" id="GO:0005783">
    <property type="term" value="C:endoplasmic reticulum"/>
    <property type="evidence" value="ECO:0007669"/>
    <property type="project" value="TreeGrafter"/>
</dbReference>